<evidence type="ECO:0000256" key="1">
    <source>
        <dbReference type="SAM" id="MobiDB-lite"/>
    </source>
</evidence>
<protein>
    <submittedName>
        <fullName evidence="2">Uncharacterized protein</fullName>
    </submittedName>
</protein>
<reference evidence="2" key="1">
    <citation type="submission" date="2018-11" db="EMBL/GenBank/DDBJ databases">
        <authorList>
            <consortium name="Pathogen Informatics"/>
        </authorList>
    </citation>
    <scope>NUCLEOTIDE SEQUENCE</scope>
</reference>
<proteinExistence type="predicted"/>
<accession>A0A3S5FGW7</accession>
<evidence type="ECO:0000313" key="2">
    <source>
        <dbReference type="EMBL" id="VEL40800.1"/>
    </source>
</evidence>
<keyword evidence="3" id="KW-1185">Reference proteome</keyword>
<dbReference type="EMBL" id="CAAALY010266520">
    <property type="protein sequence ID" value="VEL40800.1"/>
    <property type="molecule type" value="Genomic_DNA"/>
</dbReference>
<dbReference type="Proteomes" id="UP000784294">
    <property type="component" value="Unassembled WGS sequence"/>
</dbReference>
<evidence type="ECO:0000313" key="3">
    <source>
        <dbReference type="Proteomes" id="UP000784294"/>
    </source>
</evidence>
<gene>
    <name evidence="2" type="ORF">PXEA_LOCUS34240</name>
</gene>
<dbReference type="AlphaFoldDB" id="A0A3S5FGW7"/>
<feature type="region of interest" description="Disordered" evidence="1">
    <location>
        <begin position="148"/>
        <end position="181"/>
    </location>
</feature>
<comment type="caution">
    <text evidence="2">The sequence shown here is derived from an EMBL/GenBank/DDBJ whole genome shotgun (WGS) entry which is preliminary data.</text>
</comment>
<name>A0A3S5FGW7_9PLAT</name>
<sequence>MHILDPFAPASDSDKLLFSFQASHISTTCGVSGGGLLSLQRTSYHLTPTHASSHHATFAEPHLQHQLSQQHSQLAGPLFQNSGRQFSPPPSILHPKAMLLPSAADTTGSGRLGQLTNSRANHASACLAVPPALATAVVVASPTGSGFSASLPNSPVLRQRRGRRPPADMKMLPDSPVPPVASTRPVAEWVRPSDWWPAAVAAGGDCQQAELAAAHPTDGLFCKRSPQIEVVEEAPIETASATAQSLAQSAGG</sequence>
<organism evidence="2 3">
    <name type="scientific">Protopolystoma xenopodis</name>
    <dbReference type="NCBI Taxonomy" id="117903"/>
    <lineage>
        <taxon>Eukaryota</taxon>
        <taxon>Metazoa</taxon>
        <taxon>Spiralia</taxon>
        <taxon>Lophotrochozoa</taxon>
        <taxon>Platyhelminthes</taxon>
        <taxon>Monogenea</taxon>
        <taxon>Polyopisthocotylea</taxon>
        <taxon>Polystomatidea</taxon>
        <taxon>Polystomatidae</taxon>
        <taxon>Protopolystoma</taxon>
    </lineage>
</organism>